<accession>A0A1W0WH80</accession>
<reference evidence="3" key="1">
    <citation type="submission" date="2017-01" db="EMBL/GenBank/DDBJ databases">
        <title>Comparative genomics of anhydrobiosis in the tardigrade Hypsibius dujardini.</title>
        <authorList>
            <person name="Yoshida Y."/>
            <person name="Koutsovoulos G."/>
            <person name="Laetsch D."/>
            <person name="Stevens L."/>
            <person name="Kumar S."/>
            <person name="Horikawa D."/>
            <person name="Ishino K."/>
            <person name="Komine S."/>
            <person name="Tomita M."/>
            <person name="Blaxter M."/>
            <person name="Arakawa K."/>
        </authorList>
    </citation>
    <scope>NUCLEOTIDE SEQUENCE [LARGE SCALE GENOMIC DNA]</scope>
    <source>
        <strain evidence="3">Z151</strain>
    </source>
</reference>
<feature type="transmembrane region" description="Helical" evidence="1">
    <location>
        <begin position="84"/>
        <end position="106"/>
    </location>
</feature>
<keyword evidence="1" id="KW-0812">Transmembrane</keyword>
<evidence type="ECO:0000256" key="1">
    <source>
        <dbReference type="SAM" id="Phobius"/>
    </source>
</evidence>
<gene>
    <name evidence="2" type="ORF">BV898_11325</name>
</gene>
<evidence type="ECO:0000313" key="3">
    <source>
        <dbReference type="Proteomes" id="UP000192578"/>
    </source>
</evidence>
<protein>
    <submittedName>
        <fullName evidence="2">Uncharacterized protein</fullName>
    </submittedName>
</protein>
<feature type="transmembrane region" description="Helical" evidence="1">
    <location>
        <begin position="44"/>
        <end position="63"/>
    </location>
</feature>
<feature type="transmembrane region" description="Helical" evidence="1">
    <location>
        <begin position="142"/>
        <end position="165"/>
    </location>
</feature>
<dbReference type="EMBL" id="MTYJ01000104">
    <property type="protein sequence ID" value="OQV14483.1"/>
    <property type="molecule type" value="Genomic_DNA"/>
</dbReference>
<keyword evidence="1" id="KW-0472">Membrane</keyword>
<evidence type="ECO:0000313" key="2">
    <source>
        <dbReference type="EMBL" id="OQV14483.1"/>
    </source>
</evidence>
<keyword evidence="3" id="KW-1185">Reference proteome</keyword>
<comment type="caution">
    <text evidence="2">The sequence shown here is derived from an EMBL/GenBank/DDBJ whole genome shotgun (WGS) entry which is preliminary data.</text>
</comment>
<feature type="transmembrane region" description="Helical" evidence="1">
    <location>
        <begin position="7"/>
        <end position="32"/>
    </location>
</feature>
<proteinExistence type="predicted"/>
<dbReference type="AlphaFoldDB" id="A0A1W0WH80"/>
<keyword evidence="1" id="KW-1133">Transmembrane helix</keyword>
<organism evidence="2 3">
    <name type="scientific">Hypsibius exemplaris</name>
    <name type="common">Freshwater tardigrade</name>
    <dbReference type="NCBI Taxonomy" id="2072580"/>
    <lineage>
        <taxon>Eukaryota</taxon>
        <taxon>Metazoa</taxon>
        <taxon>Ecdysozoa</taxon>
        <taxon>Tardigrada</taxon>
        <taxon>Eutardigrada</taxon>
        <taxon>Parachela</taxon>
        <taxon>Hypsibioidea</taxon>
        <taxon>Hypsibiidae</taxon>
        <taxon>Hypsibius</taxon>
    </lineage>
</organism>
<dbReference type="Proteomes" id="UP000192578">
    <property type="component" value="Unassembled WGS sequence"/>
</dbReference>
<name>A0A1W0WH80_HYPEX</name>
<sequence length="176" mass="19506">MSFQSLIVGCIHAFFGINLIGLQVACFIMQAYYYQNGLLFEGRFAPGAWLGGFILITGIMGIVHGCIYGGDGSKSGRIRVLRNWIIAFNILVAVLSVIMMGLAIGFRMLDPEGFMFTDCEYPFVPWIYYYAPHCEVKHKVTIMGSTMMAVACFEAVFGLAGAIVVRKADDEFIRRG</sequence>
<dbReference type="OrthoDB" id="10052359at2759"/>